<gene>
    <name evidence="1" type="ORF">ORQ98_23670</name>
</gene>
<accession>A0ABT5UHI8</accession>
<evidence type="ECO:0000313" key="1">
    <source>
        <dbReference type="EMBL" id="MDE1464967.1"/>
    </source>
</evidence>
<reference evidence="1 2" key="1">
    <citation type="submission" date="2022-11" db="EMBL/GenBank/DDBJ databases">
        <title>Spartinivicinus poritis sp. nov., isolated from scleractinian coral Porites lutea.</title>
        <authorList>
            <person name="Zhang G."/>
            <person name="Cai L."/>
            <person name="Wei Q."/>
        </authorList>
    </citation>
    <scope>NUCLEOTIDE SEQUENCE [LARGE SCALE GENOMIC DNA]</scope>
    <source>
        <strain evidence="1 2">A2-2</strain>
    </source>
</reference>
<name>A0ABT5UHI8_9GAMM</name>
<dbReference type="EMBL" id="JAPMOU010000047">
    <property type="protein sequence ID" value="MDE1464967.1"/>
    <property type="molecule type" value="Genomic_DNA"/>
</dbReference>
<proteinExistence type="predicted"/>
<evidence type="ECO:0000313" key="2">
    <source>
        <dbReference type="Proteomes" id="UP001528823"/>
    </source>
</evidence>
<protein>
    <submittedName>
        <fullName evidence="1">Uncharacterized protein</fullName>
    </submittedName>
</protein>
<dbReference type="Proteomes" id="UP001528823">
    <property type="component" value="Unassembled WGS sequence"/>
</dbReference>
<sequence length="123" mass="13583">MLRKVILLVGIVFVAIQMSVGQAIAGHSCSLSSQDTARLIVMFKTLQDRQSPQMLDNVAGMVGQQQLQIIRPFQEKGLIICVVASSETELEDTISSLQQLHYIKYVEVDQLMKPVKPSALGIK</sequence>
<organism evidence="1 2">
    <name type="scientific">Spartinivicinus poritis</name>
    <dbReference type="NCBI Taxonomy" id="2994640"/>
    <lineage>
        <taxon>Bacteria</taxon>
        <taxon>Pseudomonadati</taxon>
        <taxon>Pseudomonadota</taxon>
        <taxon>Gammaproteobacteria</taxon>
        <taxon>Oceanospirillales</taxon>
        <taxon>Zooshikellaceae</taxon>
        <taxon>Spartinivicinus</taxon>
    </lineage>
</organism>
<comment type="caution">
    <text evidence="1">The sequence shown here is derived from an EMBL/GenBank/DDBJ whole genome shotgun (WGS) entry which is preliminary data.</text>
</comment>
<dbReference type="RefSeq" id="WP_274691277.1">
    <property type="nucleotide sequence ID" value="NZ_JAPMOU010000047.1"/>
</dbReference>
<keyword evidence="2" id="KW-1185">Reference proteome</keyword>